<evidence type="ECO:0000256" key="3">
    <source>
        <dbReference type="ARBA" id="ARBA00022448"/>
    </source>
</evidence>
<keyword evidence="13" id="KW-1185">Reference proteome</keyword>
<evidence type="ECO:0008006" key="14">
    <source>
        <dbReference type="Google" id="ProtNLM"/>
    </source>
</evidence>
<feature type="repeat" description="Solcar" evidence="8">
    <location>
        <begin position="214"/>
        <end position="296"/>
    </location>
</feature>
<evidence type="ECO:0000256" key="1">
    <source>
        <dbReference type="ARBA" id="ARBA00004141"/>
    </source>
</evidence>
<sequence>MAPASLRVSRSDGDDQTAFVLQDLPLMRQGLHLKHLDLIEAVQRWVRFRTPHASFPHQNVRISSFLSTQSPSIMPTESILLHRCESELLANFVEKIRIPFLNFSGFTAANMISINHIFAGTVARTLSQVGVHPVDTVKTRMQIQEPIRKLCKWKKGIVSKHIGIGPVGVDNWFFRGPSDLYRGVIGVILGTVPYALLYFSVYESSKSRLEKYLPTEVLHVVSASMGAVVASVVRVPSDTLKHQVQAYMHPNVFEAFRSVVTAEGIGGLYKGFWPTLLRDVPEIAIQFGVYEKLRAVLQAKRNVTKLITPEHLALGACAGAIAAALTMPLDLVKTRQQCGISQGIPRIVMSVMQEKGAAGFFTGLGARALHASLTSALFFGLFEYCKMMMNPNHMGHDEPLLPKMLSKRHSKIRKRQRVRH</sequence>
<dbReference type="PANTHER" id="PTHR45667">
    <property type="entry name" value="S-ADENOSYLMETHIONINE MITOCHONDRIAL CARRIER PROTEIN"/>
    <property type="match status" value="1"/>
</dbReference>
<dbReference type="PRINTS" id="PR00926">
    <property type="entry name" value="MITOCARRIER"/>
</dbReference>
<dbReference type="SUPFAM" id="SSF103506">
    <property type="entry name" value="Mitochondrial carrier"/>
    <property type="match status" value="1"/>
</dbReference>
<dbReference type="Proteomes" id="UP001497522">
    <property type="component" value="Chromosome 9"/>
</dbReference>
<evidence type="ECO:0000256" key="11">
    <source>
        <dbReference type="SAM" id="Phobius"/>
    </source>
</evidence>
<dbReference type="InterPro" id="IPR023395">
    <property type="entry name" value="MCP_dom_sf"/>
</dbReference>
<evidence type="ECO:0000256" key="5">
    <source>
        <dbReference type="ARBA" id="ARBA00022737"/>
    </source>
</evidence>
<evidence type="ECO:0000256" key="9">
    <source>
        <dbReference type="RuleBase" id="RU000488"/>
    </source>
</evidence>
<dbReference type="Gene3D" id="1.50.40.10">
    <property type="entry name" value="Mitochondrial carrier domain"/>
    <property type="match status" value="1"/>
</dbReference>
<feature type="repeat" description="Solcar" evidence="8">
    <location>
        <begin position="310"/>
        <end position="388"/>
    </location>
</feature>
<evidence type="ECO:0000313" key="13">
    <source>
        <dbReference type="Proteomes" id="UP001497522"/>
    </source>
</evidence>
<dbReference type="EMBL" id="OZ023710">
    <property type="protein sequence ID" value="CAK9882699.1"/>
    <property type="molecule type" value="Genomic_DNA"/>
</dbReference>
<comment type="similarity">
    <text evidence="2 9">Belongs to the mitochondrial carrier (TC 2.A.29) family.</text>
</comment>
<evidence type="ECO:0000256" key="4">
    <source>
        <dbReference type="ARBA" id="ARBA00022692"/>
    </source>
</evidence>
<comment type="subcellular location">
    <subcellularLocation>
        <location evidence="1">Membrane</location>
        <topology evidence="1">Multi-pass membrane protein</topology>
    </subcellularLocation>
</comment>
<evidence type="ECO:0000256" key="6">
    <source>
        <dbReference type="ARBA" id="ARBA00022989"/>
    </source>
</evidence>
<evidence type="ECO:0000256" key="2">
    <source>
        <dbReference type="ARBA" id="ARBA00006375"/>
    </source>
</evidence>
<keyword evidence="3 9" id="KW-0813">Transport</keyword>
<dbReference type="Pfam" id="PF00153">
    <property type="entry name" value="Mito_carr"/>
    <property type="match status" value="3"/>
</dbReference>
<evidence type="ECO:0000256" key="7">
    <source>
        <dbReference type="ARBA" id="ARBA00023136"/>
    </source>
</evidence>
<keyword evidence="4 8" id="KW-0812">Transmembrane</keyword>
<keyword evidence="7 8" id="KW-0472">Membrane</keyword>
<feature type="repeat" description="Solcar" evidence="8">
    <location>
        <begin position="111"/>
        <end position="208"/>
    </location>
</feature>
<organism evidence="12 13">
    <name type="scientific">Sphagnum jensenii</name>
    <dbReference type="NCBI Taxonomy" id="128206"/>
    <lineage>
        <taxon>Eukaryota</taxon>
        <taxon>Viridiplantae</taxon>
        <taxon>Streptophyta</taxon>
        <taxon>Embryophyta</taxon>
        <taxon>Bryophyta</taxon>
        <taxon>Sphagnophytina</taxon>
        <taxon>Sphagnopsida</taxon>
        <taxon>Sphagnales</taxon>
        <taxon>Sphagnaceae</taxon>
        <taxon>Sphagnum</taxon>
    </lineage>
</organism>
<keyword evidence="5" id="KW-0677">Repeat</keyword>
<name>A0ABP1C1H8_9BRYO</name>
<reference evidence="12" key="1">
    <citation type="submission" date="2024-03" db="EMBL/GenBank/DDBJ databases">
        <authorList>
            <consortium name="ELIXIR-Norway"/>
            <consortium name="Elixir Norway"/>
        </authorList>
    </citation>
    <scope>NUCLEOTIDE SEQUENCE</scope>
</reference>
<keyword evidence="6 11" id="KW-1133">Transmembrane helix</keyword>
<gene>
    <name evidence="12" type="ORF">CSSPJE1EN2_LOCUS23950</name>
</gene>
<feature type="region of interest" description="Disordered" evidence="10">
    <location>
        <begin position="399"/>
        <end position="420"/>
    </location>
</feature>
<evidence type="ECO:0000256" key="10">
    <source>
        <dbReference type="SAM" id="MobiDB-lite"/>
    </source>
</evidence>
<evidence type="ECO:0000313" key="12">
    <source>
        <dbReference type="EMBL" id="CAK9882699.1"/>
    </source>
</evidence>
<feature type="compositionally biased region" description="Basic residues" evidence="10">
    <location>
        <begin position="405"/>
        <end position="420"/>
    </location>
</feature>
<protein>
    <recommendedName>
        <fullName evidence="14">Mitochondrial carrier protein</fullName>
    </recommendedName>
</protein>
<accession>A0ABP1C1H8</accession>
<dbReference type="InterPro" id="IPR002067">
    <property type="entry name" value="MCP"/>
</dbReference>
<proteinExistence type="inferred from homology"/>
<evidence type="ECO:0000256" key="8">
    <source>
        <dbReference type="PROSITE-ProRule" id="PRU00282"/>
    </source>
</evidence>
<dbReference type="InterPro" id="IPR018108">
    <property type="entry name" value="MCP_transmembrane"/>
</dbReference>
<feature type="transmembrane region" description="Helical" evidence="11">
    <location>
        <begin position="180"/>
        <end position="197"/>
    </location>
</feature>
<dbReference type="PROSITE" id="PS50920">
    <property type="entry name" value="SOLCAR"/>
    <property type="match status" value="3"/>
</dbReference>